<keyword evidence="3" id="KW-0106">Calcium</keyword>
<evidence type="ECO:0000256" key="5">
    <source>
        <dbReference type="ARBA" id="ARBA00023303"/>
    </source>
</evidence>
<keyword evidence="2" id="KW-0677">Repeat</keyword>
<dbReference type="Proteomes" id="UP001165065">
    <property type="component" value="Unassembled WGS sequence"/>
</dbReference>
<dbReference type="PANTHER" id="PTHR46988:SF2">
    <property type="entry name" value="TWO PORE CALCIUM CHANNEL PROTEIN 1"/>
    <property type="match status" value="1"/>
</dbReference>
<dbReference type="PANTHER" id="PTHR46988">
    <property type="entry name" value="TWO PORE CALCIUM CHANNEL PROTEIN 1"/>
    <property type="match status" value="1"/>
</dbReference>
<dbReference type="InterPro" id="IPR044581">
    <property type="entry name" value="TPC1_plant"/>
</dbReference>
<evidence type="ECO:0000313" key="8">
    <source>
        <dbReference type="Proteomes" id="UP001165065"/>
    </source>
</evidence>
<dbReference type="OrthoDB" id="43411at2759"/>
<evidence type="ECO:0000313" key="7">
    <source>
        <dbReference type="EMBL" id="GMI32991.1"/>
    </source>
</evidence>
<feature type="transmembrane region" description="Helical" evidence="6">
    <location>
        <begin position="131"/>
        <end position="151"/>
    </location>
</feature>
<proteinExistence type="predicted"/>
<comment type="caution">
    <text evidence="7">The sequence shown here is derived from an EMBL/GenBank/DDBJ whole genome shotgun (WGS) entry which is preliminary data.</text>
</comment>
<dbReference type="EMBL" id="BRYA01000025">
    <property type="protein sequence ID" value="GMI32991.1"/>
    <property type="molecule type" value="Genomic_DNA"/>
</dbReference>
<feature type="transmembrane region" description="Helical" evidence="6">
    <location>
        <begin position="172"/>
        <end position="189"/>
    </location>
</feature>
<evidence type="ECO:0000256" key="1">
    <source>
        <dbReference type="ARBA" id="ARBA00022448"/>
    </source>
</evidence>
<keyword evidence="6" id="KW-0472">Membrane</keyword>
<accession>A0A9W7L6D5</accession>
<keyword evidence="6" id="KW-0812">Transmembrane</keyword>
<organism evidence="7 8">
    <name type="scientific">Triparma columacea</name>
    <dbReference type="NCBI Taxonomy" id="722753"/>
    <lineage>
        <taxon>Eukaryota</taxon>
        <taxon>Sar</taxon>
        <taxon>Stramenopiles</taxon>
        <taxon>Ochrophyta</taxon>
        <taxon>Bolidophyceae</taxon>
        <taxon>Parmales</taxon>
        <taxon>Triparmaceae</taxon>
        <taxon>Triparma</taxon>
    </lineage>
</organism>
<keyword evidence="1" id="KW-0813">Transport</keyword>
<keyword evidence="5" id="KW-0407">Ion channel</keyword>
<sequence>MTILEAERQSTLKLSFFALARGTDRNNAIPENMLYINKKDFVHTLRTVRSHYSDKKLEKLWQIVAQEGTRVYMDTYLRQITVAMGVRVRTKKKFPRSLLDTSSWALTDGRSQVVEFWKVSWVCLQGLGGPIIMLFTAFHVFCYAGMFAWFGKVTASIEIEVGSEHLYYLNSFNSYLEGMVTLFNLLVVNDWHKIAELYVNPIVGSRACYVYFVVFQLFVSDLLVKIIVGFFVTGFLNEFGGSKKASERESFNESFNESFKEEGVEATELDNLLIMQRTGGWESTKKLIGGGGN</sequence>
<evidence type="ECO:0000256" key="3">
    <source>
        <dbReference type="ARBA" id="ARBA00022837"/>
    </source>
</evidence>
<name>A0A9W7L6D5_9STRA</name>
<evidence type="ECO:0000256" key="2">
    <source>
        <dbReference type="ARBA" id="ARBA00022737"/>
    </source>
</evidence>
<dbReference type="AlphaFoldDB" id="A0A9W7L6D5"/>
<protein>
    <submittedName>
        <fullName evidence="7">Uncharacterized protein</fullName>
    </submittedName>
</protein>
<keyword evidence="8" id="KW-1185">Reference proteome</keyword>
<dbReference type="GO" id="GO:0005245">
    <property type="term" value="F:voltage-gated calcium channel activity"/>
    <property type="evidence" value="ECO:0007669"/>
    <property type="project" value="InterPro"/>
</dbReference>
<reference evidence="8" key="1">
    <citation type="journal article" date="2023" name="Commun. Biol.">
        <title>Genome analysis of Parmales, the sister group of diatoms, reveals the evolutionary specialization of diatoms from phago-mixotrophs to photoautotrophs.</title>
        <authorList>
            <person name="Ban H."/>
            <person name="Sato S."/>
            <person name="Yoshikawa S."/>
            <person name="Yamada K."/>
            <person name="Nakamura Y."/>
            <person name="Ichinomiya M."/>
            <person name="Sato N."/>
            <person name="Blanc-Mathieu R."/>
            <person name="Endo H."/>
            <person name="Kuwata A."/>
            <person name="Ogata H."/>
        </authorList>
    </citation>
    <scope>NUCLEOTIDE SEQUENCE [LARGE SCALE GENOMIC DNA]</scope>
</reference>
<gene>
    <name evidence="7" type="ORF">TrCOL_g12674</name>
</gene>
<keyword evidence="6" id="KW-1133">Transmembrane helix</keyword>
<dbReference type="Gene3D" id="1.10.287.70">
    <property type="match status" value="1"/>
</dbReference>
<evidence type="ECO:0000256" key="4">
    <source>
        <dbReference type="ARBA" id="ARBA00023065"/>
    </source>
</evidence>
<evidence type="ECO:0000256" key="6">
    <source>
        <dbReference type="SAM" id="Phobius"/>
    </source>
</evidence>
<keyword evidence="4" id="KW-0406">Ion transport</keyword>
<feature type="transmembrane region" description="Helical" evidence="6">
    <location>
        <begin position="209"/>
        <end position="236"/>
    </location>
</feature>